<dbReference type="EMBL" id="MLQR01000020">
    <property type="protein sequence ID" value="OIJ14421.1"/>
    <property type="molecule type" value="Genomic_DNA"/>
</dbReference>
<comment type="caution">
    <text evidence="2">The sequence shown here is derived from an EMBL/GenBank/DDBJ whole genome shotgun (WGS) entry which is preliminary data.</text>
</comment>
<organism evidence="2 3">
    <name type="scientific">Anaerobacillus alkalilacustris</name>
    <dbReference type="NCBI Taxonomy" id="393763"/>
    <lineage>
        <taxon>Bacteria</taxon>
        <taxon>Bacillati</taxon>
        <taxon>Bacillota</taxon>
        <taxon>Bacilli</taxon>
        <taxon>Bacillales</taxon>
        <taxon>Bacillaceae</taxon>
        <taxon>Anaerobacillus</taxon>
    </lineage>
</organism>
<evidence type="ECO:0000313" key="3">
    <source>
        <dbReference type="Proteomes" id="UP000179524"/>
    </source>
</evidence>
<feature type="signal peptide" evidence="1">
    <location>
        <begin position="1"/>
        <end position="24"/>
    </location>
</feature>
<keyword evidence="3" id="KW-1185">Reference proteome</keyword>
<reference evidence="2 3" key="1">
    <citation type="submission" date="2016-10" db="EMBL/GenBank/DDBJ databases">
        <title>Draft genome sequences of four alkaliphilic bacteria belonging to the Anaerobacillus genus.</title>
        <authorList>
            <person name="Bassil N.M."/>
            <person name="Lloyd J.R."/>
        </authorList>
    </citation>
    <scope>NUCLEOTIDE SEQUENCE [LARGE SCALE GENOMIC DNA]</scope>
    <source>
        <strain evidence="2 3">DSM 18345</strain>
    </source>
</reference>
<feature type="chain" id="PRO_5010193105" description="DUF2680 domain-containing protein" evidence="1">
    <location>
        <begin position="25"/>
        <end position="85"/>
    </location>
</feature>
<protein>
    <recommendedName>
        <fullName evidence="4">DUF2680 domain-containing protein</fullName>
    </recommendedName>
</protein>
<proteinExistence type="predicted"/>
<name>A0A1S2LPL1_9BACI</name>
<evidence type="ECO:0008006" key="4">
    <source>
        <dbReference type="Google" id="ProtNLM"/>
    </source>
</evidence>
<evidence type="ECO:0000313" key="2">
    <source>
        <dbReference type="EMBL" id="OIJ14421.1"/>
    </source>
</evidence>
<dbReference type="OrthoDB" id="2166958at2"/>
<dbReference type="AlphaFoldDB" id="A0A1S2LPL1"/>
<keyword evidence="1" id="KW-0732">Signal</keyword>
<evidence type="ECO:0000256" key="1">
    <source>
        <dbReference type="SAM" id="SignalP"/>
    </source>
</evidence>
<gene>
    <name evidence="2" type="ORF">BKP37_08760</name>
</gene>
<accession>A0A1S2LPL1</accession>
<dbReference type="Proteomes" id="UP000179524">
    <property type="component" value="Unassembled WGS sequence"/>
</dbReference>
<sequence length="85" mass="9397">MKKAMVVSILTLGLLVLGAGNTLAMGEETQNGKAYGTFNFGQKLLKHENMTVHEVKEMYVNHHGTVGAAPSKKFTEHKQCMMMEE</sequence>
<dbReference type="RefSeq" id="WP_071309222.1">
    <property type="nucleotide sequence ID" value="NZ_MLQR01000020.1"/>
</dbReference>